<accession>A0A919YEZ0</accession>
<dbReference type="RefSeq" id="WP_212979083.1">
    <property type="nucleotide sequence ID" value="NZ_AP025343.1"/>
</dbReference>
<dbReference type="AlphaFoldDB" id="A0A919YEZ0"/>
<dbReference type="InterPro" id="IPR036582">
    <property type="entry name" value="Mao_N_sf"/>
</dbReference>
<feature type="signal peptide" evidence="1">
    <location>
        <begin position="1"/>
        <end position="30"/>
    </location>
</feature>
<dbReference type="InterPro" id="IPR009091">
    <property type="entry name" value="RCC1/BLIP-II"/>
</dbReference>
<keyword evidence="1" id="KW-0732">Signal</keyword>
<name>A0A919YEZ0_9BACL</name>
<protein>
    <recommendedName>
        <fullName evidence="2">Copper amine oxidase-like N-terminal domain-containing protein</fullName>
    </recommendedName>
</protein>
<feature type="chain" id="PRO_5037783001" description="Copper amine oxidase-like N-terminal domain-containing protein" evidence="1">
    <location>
        <begin position="31"/>
        <end position="658"/>
    </location>
</feature>
<organism evidence="3 4">
    <name type="scientific">Paenibacillus azoreducens</name>
    <dbReference type="NCBI Taxonomy" id="116718"/>
    <lineage>
        <taxon>Bacteria</taxon>
        <taxon>Bacillati</taxon>
        <taxon>Bacillota</taxon>
        <taxon>Bacilli</taxon>
        <taxon>Bacillales</taxon>
        <taxon>Paenibacillaceae</taxon>
        <taxon>Paenibacillus</taxon>
    </lineage>
</organism>
<evidence type="ECO:0000313" key="3">
    <source>
        <dbReference type="EMBL" id="GIO48428.1"/>
    </source>
</evidence>
<sequence length="658" mass="71015">MKLRKMLHTATLGALILGASTICGGSGASAAGDQQLQIKDIVGKNTFLMSDGSMWSMIDGSRTVYTKGSIEAISGDIYSGIGINRDGSLVEWSIGMQPHLVEGKSGIKQVAGPYWLQTDGTVWSGGKQQKNLSGILQIAYGDRAFAALAQNGDLLFKDPYKQNHYKKFGTVANPASVKAMVAHDDRAALLFDSGEVVVYEGSNFDDNGKITPVTIAQDAAHITYVSSDPTDVVIVTRKDGSVWLTGEYTNRWKLAKQVPGLSNIVKTAVDVYSDDLSKGIYAQRSDGTWVLSQDGEIQPVDVPTVKNVAIAVSDKEPYVGDVLKVDIQETYTNGAKIKVPVQEAKLDMDKPYLLKSQPDGTFKAAGVGETRLTVTSGSATASATVSVNLRDPLKYAKQAKGTVFLPAKPVFKALGGSAAISGNEWNVAFGDASLTFKFGSSAAQYAGKDIPLKALPFTENGETYIPASLLTDALGAKVDWDAQWKQADISFGNAKMTVVSAETAGLIKKAMQGSLAKFIGKTYWVNDFDVWERFSKVTVSDILPMDTGSFVIVFKSAAGQTLKSYSMNASEVTQVLTDSRYFLHYDPYKKYQWSASVWKQIKTGKISLGMNKEQVLFSWGNPVAKDTQSANGTIIETWGYGNYNIVAFINGKVTLIIE</sequence>
<gene>
    <name evidence="3" type="ORF">J34TS1_31930</name>
</gene>
<dbReference type="InterPro" id="IPR012854">
    <property type="entry name" value="Cu_amine_oxidase-like_N"/>
</dbReference>
<proteinExistence type="predicted"/>
<keyword evidence="4" id="KW-1185">Reference proteome</keyword>
<evidence type="ECO:0000256" key="1">
    <source>
        <dbReference type="SAM" id="SignalP"/>
    </source>
</evidence>
<dbReference type="Pfam" id="PF07833">
    <property type="entry name" value="Cu_amine_oxidN1"/>
    <property type="match status" value="1"/>
</dbReference>
<dbReference type="SUPFAM" id="SSF50985">
    <property type="entry name" value="RCC1/BLIP-II"/>
    <property type="match status" value="1"/>
</dbReference>
<evidence type="ECO:0000259" key="2">
    <source>
        <dbReference type="Pfam" id="PF07833"/>
    </source>
</evidence>
<dbReference type="SUPFAM" id="SSF55383">
    <property type="entry name" value="Copper amine oxidase, domain N"/>
    <property type="match status" value="1"/>
</dbReference>
<reference evidence="3 4" key="1">
    <citation type="submission" date="2021-03" db="EMBL/GenBank/DDBJ databases">
        <title>Antimicrobial resistance genes in bacteria isolated from Japanese honey, and their potential for conferring macrolide and lincosamide resistance in the American foulbrood pathogen Paenibacillus larvae.</title>
        <authorList>
            <person name="Okamoto M."/>
            <person name="Kumagai M."/>
            <person name="Kanamori H."/>
            <person name="Takamatsu D."/>
        </authorList>
    </citation>
    <scope>NUCLEOTIDE SEQUENCE [LARGE SCALE GENOMIC DNA]</scope>
    <source>
        <strain evidence="3 4">J34TS1</strain>
    </source>
</reference>
<feature type="domain" description="Copper amine oxidase-like N-terminal" evidence="2">
    <location>
        <begin position="400"/>
        <end position="485"/>
    </location>
</feature>
<dbReference type="EMBL" id="BORT01000013">
    <property type="protein sequence ID" value="GIO48428.1"/>
    <property type="molecule type" value="Genomic_DNA"/>
</dbReference>
<evidence type="ECO:0000313" key="4">
    <source>
        <dbReference type="Proteomes" id="UP000682811"/>
    </source>
</evidence>
<dbReference type="Proteomes" id="UP000682811">
    <property type="component" value="Unassembled WGS sequence"/>
</dbReference>
<comment type="caution">
    <text evidence="3">The sequence shown here is derived from an EMBL/GenBank/DDBJ whole genome shotgun (WGS) entry which is preliminary data.</text>
</comment>
<dbReference type="Gene3D" id="3.30.457.10">
    <property type="entry name" value="Copper amine oxidase-like, N-terminal domain"/>
    <property type="match status" value="1"/>
</dbReference>